<keyword evidence="5" id="KW-0663">Pyridoxal phosphate</keyword>
<evidence type="ECO:0000256" key="5">
    <source>
        <dbReference type="ARBA" id="ARBA00022898"/>
    </source>
</evidence>
<dbReference type="InterPro" id="IPR015424">
    <property type="entry name" value="PyrdxlP-dep_Trfase"/>
</dbReference>
<reference evidence="6 7" key="2">
    <citation type="submission" date="2018-11" db="EMBL/GenBank/DDBJ databases">
        <authorList>
            <consortium name="Pathogen Informatics"/>
        </authorList>
    </citation>
    <scope>NUCLEOTIDE SEQUENCE [LARGE SCALE GENOMIC DNA]</scope>
</reference>
<dbReference type="InterPro" id="IPR015422">
    <property type="entry name" value="PyrdxlP-dep_Trfase_small"/>
</dbReference>
<dbReference type="GO" id="GO:0008483">
    <property type="term" value="F:transaminase activity"/>
    <property type="evidence" value="ECO:0007669"/>
    <property type="project" value="UniProtKB-KW"/>
</dbReference>
<protein>
    <submittedName>
        <fullName evidence="8">Aminotran_1_2 domain-containing protein</fullName>
    </submittedName>
</protein>
<dbReference type="Proteomes" id="UP000271098">
    <property type="component" value="Unassembled WGS sequence"/>
</dbReference>
<gene>
    <name evidence="6" type="ORF">GPUH_LOCUS14398</name>
</gene>
<dbReference type="OrthoDB" id="5822559at2759"/>
<evidence type="ECO:0000313" key="7">
    <source>
        <dbReference type="Proteomes" id="UP000271098"/>
    </source>
</evidence>
<evidence type="ECO:0000313" key="6">
    <source>
        <dbReference type="EMBL" id="VDN24096.1"/>
    </source>
</evidence>
<reference evidence="8" key="1">
    <citation type="submission" date="2016-06" db="UniProtKB">
        <authorList>
            <consortium name="WormBaseParasite"/>
        </authorList>
    </citation>
    <scope>IDENTIFICATION</scope>
</reference>
<dbReference type="FunFam" id="3.90.1150.10:FF:000345">
    <property type="entry name" value="Alanine aminotransferase 2"/>
    <property type="match status" value="1"/>
</dbReference>
<keyword evidence="7" id="KW-1185">Reference proteome</keyword>
<proteinExistence type="predicted"/>
<dbReference type="WBParaSite" id="GPUH_0001441701-mRNA-1">
    <property type="protein sequence ID" value="GPUH_0001441701-mRNA-1"/>
    <property type="gene ID" value="GPUH_0001441701"/>
</dbReference>
<evidence type="ECO:0000313" key="8">
    <source>
        <dbReference type="WBParaSite" id="GPUH_0001441701-mRNA-1"/>
    </source>
</evidence>
<accession>A0A183E0A7</accession>
<dbReference type="PANTHER" id="PTHR11751:SF29">
    <property type="entry name" value="ALANINE TRANSAMINASE"/>
    <property type="match status" value="1"/>
</dbReference>
<sequence length="84" mass="9465">MKVRARLVQEAYGALEGISCRPIQGAMYAMPKIELPRKAVEAAQARNMQPDFFYGMQLLEKTGICTVPGSGFGQREGTWHFRSW</sequence>
<name>A0A183E0A7_9BILA</name>
<organism evidence="8">
    <name type="scientific">Gongylonema pulchrum</name>
    <dbReference type="NCBI Taxonomy" id="637853"/>
    <lineage>
        <taxon>Eukaryota</taxon>
        <taxon>Metazoa</taxon>
        <taxon>Ecdysozoa</taxon>
        <taxon>Nematoda</taxon>
        <taxon>Chromadorea</taxon>
        <taxon>Rhabditida</taxon>
        <taxon>Spirurina</taxon>
        <taxon>Spiruromorpha</taxon>
        <taxon>Spiruroidea</taxon>
        <taxon>Gongylonematidae</taxon>
        <taxon>Gongylonema</taxon>
    </lineage>
</organism>
<comment type="cofactor">
    <cofactor evidence="1">
        <name>pyridoxal 5'-phosphate</name>
        <dbReference type="ChEBI" id="CHEBI:597326"/>
    </cofactor>
</comment>
<comment type="subunit">
    <text evidence="2">Homodimer.</text>
</comment>
<dbReference type="AlphaFoldDB" id="A0A183E0A7"/>
<evidence type="ECO:0000256" key="2">
    <source>
        <dbReference type="ARBA" id="ARBA00011738"/>
    </source>
</evidence>
<evidence type="ECO:0000256" key="1">
    <source>
        <dbReference type="ARBA" id="ARBA00001933"/>
    </source>
</evidence>
<dbReference type="InterPro" id="IPR045088">
    <property type="entry name" value="ALAT1/2-like"/>
</dbReference>
<evidence type="ECO:0000256" key="4">
    <source>
        <dbReference type="ARBA" id="ARBA00022679"/>
    </source>
</evidence>
<keyword evidence="3" id="KW-0032">Aminotransferase</keyword>
<dbReference type="EMBL" id="UYRT01081215">
    <property type="protein sequence ID" value="VDN24096.1"/>
    <property type="molecule type" value="Genomic_DNA"/>
</dbReference>
<dbReference type="Gene3D" id="3.90.1150.10">
    <property type="entry name" value="Aspartate Aminotransferase, domain 1"/>
    <property type="match status" value="1"/>
</dbReference>
<dbReference type="SUPFAM" id="SSF53383">
    <property type="entry name" value="PLP-dependent transferases"/>
    <property type="match status" value="1"/>
</dbReference>
<keyword evidence="4" id="KW-0808">Transferase</keyword>
<evidence type="ECO:0000256" key="3">
    <source>
        <dbReference type="ARBA" id="ARBA00022576"/>
    </source>
</evidence>
<dbReference type="PANTHER" id="PTHR11751">
    <property type="entry name" value="ALANINE AMINOTRANSFERASE"/>
    <property type="match status" value="1"/>
</dbReference>